<dbReference type="InterPro" id="IPR014729">
    <property type="entry name" value="Rossmann-like_a/b/a_fold"/>
</dbReference>
<comment type="caution">
    <text evidence="2">The sequence shown here is derived from an EMBL/GenBank/DDBJ whole genome shotgun (WGS) entry which is preliminary data.</text>
</comment>
<feature type="region of interest" description="Disordered" evidence="1">
    <location>
        <begin position="654"/>
        <end position="676"/>
    </location>
</feature>
<dbReference type="Gene3D" id="3.40.50.620">
    <property type="entry name" value="HUPs"/>
    <property type="match status" value="1"/>
</dbReference>
<accession>A0A368U9A6</accession>
<gene>
    <name evidence="2" type="ORF">DU506_01175</name>
</gene>
<name>A0A368U9A6_9GAMM</name>
<evidence type="ECO:0008006" key="4">
    <source>
        <dbReference type="Google" id="ProtNLM"/>
    </source>
</evidence>
<evidence type="ECO:0000313" key="2">
    <source>
        <dbReference type="EMBL" id="RCV93798.1"/>
    </source>
</evidence>
<dbReference type="AlphaFoldDB" id="A0A368U9A6"/>
<dbReference type="RefSeq" id="WP_114485126.1">
    <property type="nucleotide sequence ID" value="NZ_CBCSHM010000052.1"/>
</dbReference>
<keyword evidence="3" id="KW-1185">Reference proteome</keyword>
<dbReference type="Proteomes" id="UP000253204">
    <property type="component" value="Unassembled WGS sequence"/>
</dbReference>
<dbReference type="EMBL" id="QPIJ01000001">
    <property type="protein sequence ID" value="RCV93798.1"/>
    <property type="molecule type" value="Genomic_DNA"/>
</dbReference>
<proteinExistence type="predicted"/>
<dbReference type="SUPFAM" id="SSF52402">
    <property type="entry name" value="Adenine nucleotide alpha hydrolases-like"/>
    <property type="match status" value="1"/>
</dbReference>
<reference evidence="2 3" key="1">
    <citation type="submission" date="2018-07" db="EMBL/GenBank/DDBJ databases">
        <title>Halomonas rutogse sp. nov., isolated from Lake TangqianCo on Tibetan Plateau.</title>
        <authorList>
            <person name="Lu H."/>
            <person name="Xing P."/>
            <person name="Wu Q."/>
        </authorList>
    </citation>
    <scope>NUCLEOTIDE SEQUENCE [LARGE SCALE GENOMIC DNA]</scope>
    <source>
        <strain evidence="2 3">TQ8S</strain>
    </source>
</reference>
<dbReference type="OrthoDB" id="9774475at2"/>
<protein>
    <recommendedName>
        <fullName evidence="4">Phosphoadenosine phosphosulphate reductase domain-containing protein</fullName>
    </recommendedName>
</protein>
<evidence type="ECO:0000256" key="1">
    <source>
        <dbReference type="SAM" id="MobiDB-lite"/>
    </source>
</evidence>
<organism evidence="2 3">
    <name type="scientific">Vreelandella rituensis</name>
    <dbReference type="NCBI Taxonomy" id="2282306"/>
    <lineage>
        <taxon>Bacteria</taxon>
        <taxon>Pseudomonadati</taxon>
        <taxon>Pseudomonadota</taxon>
        <taxon>Gammaproteobacteria</taxon>
        <taxon>Oceanospirillales</taxon>
        <taxon>Halomonadaceae</taxon>
        <taxon>Vreelandella</taxon>
    </lineage>
</organism>
<sequence length="676" mass="74975">MNKPLLPGQTAFIFDPDQRRIEAVDLIDPLPEACQPDAPFEDKVALALESLVRHMAEGYHLITGTSYGKDSSVTNALVCAAMHRAIEQGIKVPHAIFAHAEVGYDNPVMEQYALGEANALKAYIEKHNLPASVEVQSPSLSNDYMVNMVGGRMTATMPGQGRACADMLKVQTNKQLKRRCKSLLPGKTINVVGKRWSESASRAQNMAASGERPDQFVTNRDGERLLCPIAHFTLDDVGEHIGMTKMARQSSDVAAFAAYATYSDFEALTQVYRDGNGGECMITAFANGKASSAGCGQRFGCWSCSQIENDRSMENMVAESHPHLKPLLDIRQAIVDNHWDPDKRSWLTREPNEFGELEIGPNAYSPEFCRELLRFIITAQANEEERAAQEGTVPAFQVFDERKVMAIQALWSRYGYHEPWAALSDWHAIYNGKRYYPEARDEPALRQDFPSIAAKDRARFPLTVFTGKDAPALQSIAWSFAGDCVPWEGDGPDPRLETQVPLNSGPLFDVDAEGAELFVWIMGPDVLKKARDLDPLMALKQTEPDVYQRFAEANPGLLRDIRNQQGYPPGTHHADVVRQMLSVGFLSIRKGDRDDWERKLTVADSLAWGEVSQIMDNPKALQYLGYSISRYGGDIAPHIDKAAAIRLSDQAKALKGDPARPDQGVSRFARQSGLDL</sequence>
<evidence type="ECO:0000313" key="3">
    <source>
        <dbReference type="Proteomes" id="UP000253204"/>
    </source>
</evidence>